<dbReference type="Gene3D" id="1.10.10.10">
    <property type="entry name" value="Winged helix-like DNA-binding domain superfamily/Winged helix DNA-binding domain"/>
    <property type="match status" value="1"/>
</dbReference>
<dbReference type="InterPro" id="IPR036388">
    <property type="entry name" value="WH-like_DNA-bd_sf"/>
</dbReference>
<reference evidence="2" key="1">
    <citation type="journal article" date="2019" name="Int. J. Syst. Evol. Microbiol.">
        <title>The Global Catalogue of Microorganisms (GCM) 10K type strain sequencing project: providing services to taxonomists for standard genome sequencing and annotation.</title>
        <authorList>
            <consortium name="The Broad Institute Genomics Platform"/>
            <consortium name="The Broad Institute Genome Sequencing Center for Infectious Disease"/>
            <person name="Wu L."/>
            <person name="Ma J."/>
        </authorList>
    </citation>
    <scope>NUCLEOTIDE SEQUENCE [LARGE SCALE GENOMIC DNA]</scope>
    <source>
        <strain evidence="2">KCTC 42739</strain>
    </source>
</reference>
<evidence type="ECO:0000313" key="1">
    <source>
        <dbReference type="EMBL" id="MFC3581404.1"/>
    </source>
</evidence>
<proteinExistence type="predicted"/>
<dbReference type="PANTHER" id="PTHR30432:SF1">
    <property type="entry name" value="DNA-BINDING TRANSCRIPTIONAL DUAL REGULATOR MODE"/>
    <property type="match status" value="1"/>
</dbReference>
<protein>
    <submittedName>
        <fullName evidence="1">Winged helix-turn-helix domain-containing protein</fullName>
    </submittedName>
</protein>
<comment type="caution">
    <text evidence="1">The sequence shown here is derived from an EMBL/GenBank/DDBJ whole genome shotgun (WGS) entry which is preliminary data.</text>
</comment>
<evidence type="ECO:0000313" key="2">
    <source>
        <dbReference type="Proteomes" id="UP001595713"/>
    </source>
</evidence>
<organism evidence="1 2">
    <name type="scientific">Sphingomonas hylomeconis</name>
    <dbReference type="NCBI Taxonomy" id="1395958"/>
    <lineage>
        <taxon>Bacteria</taxon>
        <taxon>Pseudomonadati</taxon>
        <taxon>Pseudomonadota</taxon>
        <taxon>Alphaproteobacteria</taxon>
        <taxon>Sphingomonadales</taxon>
        <taxon>Sphingomonadaceae</taxon>
        <taxon>Sphingomonas</taxon>
    </lineage>
</organism>
<dbReference type="Proteomes" id="UP001595713">
    <property type="component" value="Unassembled WGS sequence"/>
</dbReference>
<gene>
    <name evidence="1" type="ORF">ACFONA_14620</name>
</gene>
<dbReference type="InterPro" id="IPR036390">
    <property type="entry name" value="WH_DNA-bd_sf"/>
</dbReference>
<dbReference type="PANTHER" id="PTHR30432">
    <property type="entry name" value="TRANSCRIPTIONAL REGULATOR MODE"/>
    <property type="match status" value="1"/>
</dbReference>
<dbReference type="RefSeq" id="WP_261292736.1">
    <property type="nucleotide sequence ID" value="NZ_JANQBK010000001.1"/>
</dbReference>
<dbReference type="InterPro" id="IPR051815">
    <property type="entry name" value="Molybdate_resp_trans_reg"/>
</dbReference>
<dbReference type="SUPFAM" id="SSF46785">
    <property type="entry name" value="Winged helix' DNA-binding domain"/>
    <property type="match status" value="1"/>
</dbReference>
<sequence length="126" mass="13589">MRVGVLKLKLQLICGETYAMGPGKADILAAIEREGSISAAGRALGMSYRRTWLLVDEMNRCFRARVVETHAGGSRERGAVLTEPGKAVLAAYRDLEAQSAAITDSDAYRQLSELVRETPLPAKPAG</sequence>
<keyword evidence="2" id="KW-1185">Reference proteome</keyword>
<accession>A0ABV7SZC5</accession>
<name>A0ABV7SZC5_9SPHN</name>
<dbReference type="EMBL" id="JBHRXP010000007">
    <property type="protein sequence ID" value="MFC3581404.1"/>
    <property type="molecule type" value="Genomic_DNA"/>
</dbReference>